<reference evidence="2" key="1">
    <citation type="submission" date="2019-12" db="EMBL/GenBank/DDBJ databases">
        <title>Complete genome of Terracaulis silvestris 0127_4.</title>
        <authorList>
            <person name="Vieira S."/>
            <person name="Riedel T."/>
            <person name="Sproer C."/>
            <person name="Pascual J."/>
            <person name="Boedeker C."/>
            <person name="Overmann J."/>
        </authorList>
    </citation>
    <scope>NUCLEOTIDE SEQUENCE [LARGE SCALE GENOMIC DNA]</scope>
    <source>
        <strain evidence="2">0127_4</strain>
    </source>
</reference>
<dbReference type="KEGG" id="tsv:DSM104635_01892"/>
<dbReference type="EMBL" id="CP047045">
    <property type="protein sequence ID" value="QGZ95052.1"/>
    <property type="molecule type" value="Genomic_DNA"/>
</dbReference>
<evidence type="ECO:0008006" key="3">
    <source>
        <dbReference type="Google" id="ProtNLM"/>
    </source>
</evidence>
<dbReference type="Proteomes" id="UP000431269">
    <property type="component" value="Chromosome"/>
</dbReference>
<keyword evidence="2" id="KW-1185">Reference proteome</keyword>
<dbReference type="PROSITE" id="PS51257">
    <property type="entry name" value="PROKAR_LIPOPROTEIN"/>
    <property type="match status" value="1"/>
</dbReference>
<evidence type="ECO:0000313" key="1">
    <source>
        <dbReference type="EMBL" id="QGZ95052.1"/>
    </source>
</evidence>
<name>A0A6I6MTS5_9CAUL</name>
<dbReference type="AlphaFoldDB" id="A0A6I6MTS5"/>
<evidence type="ECO:0000313" key="2">
    <source>
        <dbReference type="Proteomes" id="UP000431269"/>
    </source>
</evidence>
<dbReference type="RefSeq" id="WP_158765941.1">
    <property type="nucleotide sequence ID" value="NZ_CP047045.1"/>
</dbReference>
<protein>
    <recommendedName>
        <fullName evidence="3">Lipoprotein</fullName>
    </recommendedName>
</protein>
<proteinExistence type="predicted"/>
<organism evidence="1 2">
    <name type="scientific">Terricaulis silvestris</name>
    <dbReference type="NCBI Taxonomy" id="2686094"/>
    <lineage>
        <taxon>Bacteria</taxon>
        <taxon>Pseudomonadati</taxon>
        <taxon>Pseudomonadota</taxon>
        <taxon>Alphaproteobacteria</taxon>
        <taxon>Caulobacterales</taxon>
        <taxon>Caulobacteraceae</taxon>
        <taxon>Terricaulis</taxon>
    </lineage>
</organism>
<accession>A0A6I6MTS5</accession>
<gene>
    <name evidence="1" type="ORF">DSM104635_01892</name>
</gene>
<sequence>MRGALLFGLSVALAACGETRASNEPAHAEVLVGQYNAASNTAREATGGVSIERGGLLFAKGLVLYTRTLNPRSGLERIARDGQSYATIATGPDLTIELRRVTEQALTGNARGLCGDAAPGYVALAYGERANTVTVLVFAGDEPPGPNATQSRLCATLAYSAPGGARTSQGVVLW</sequence>